<dbReference type="GO" id="GO:0005737">
    <property type="term" value="C:cytoplasm"/>
    <property type="evidence" value="ECO:0007669"/>
    <property type="project" value="TreeGrafter"/>
</dbReference>
<dbReference type="PANTHER" id="PTHR13325">
    <property type="entry name" value="PROTEASE M50 MEMBRANE-BOUND TRANSCRIPTION FACTOR SITE 2 PROTEASE"/>
    <property type="match status" value="1"/>
</dbReference>
<feature type="transmembrane region" description="Helical" evidence="2">
    <location>
        <begin position="290"/>
        <end position="312"/>
    </location>
</feature>
<keyword evidence="2" id="KW-1133">Transmembrane helix</keyword>
<dbReference type="GO" id="GO:0004222">
    <property type="term" value="F:metalloendopeptidase activity"/>
    <property type="evidence" value="ECO:0007669"/>
    <property type="project" value="InterPro"/>
</dbReference>
<dbReference type="AlphaFoldDB" id="A0A177TUA6"/>
<feature type="transmembrane region" description="Helical" evidence="2">
    <location>
        <begin position="533"/>
        <end position="554"/>
    </location>
</feature>
<keyword evidence="2" id="KW-0472">Membrane</keyword>
<feature type="compositionally biased region" description="Polar residues" evidence="1">
    <location>
        <begin position="378"/>
        <end position="399"/>
    </location>
</feature>
<evidence type="ECO:0000313" key="4">
    <source>
        <dbReference type="Proteomes" id="UP000077521"/>
    </source>
</evidence>
<keyword evidence="4" id="KW-1185">Reference proteome</keyword>
<dbReference type="PANTHER" id="PTHR13325:SF3">
    <property type="entry name" value="MEMBRANE-BOUND TRANSCRIPTION FACTOR SITE-2 PROTEASE"/>
    <property type="match status" value="1"/>
</dbReference>
<feature type="compositionally biased region" description="Polar residues" evidence="1">
    <location>
        <begin position="490"/>
        <end position="515"/>
    </location>
</feature>
<reference evidence="3" key="1">
    <citation type="submission" date="2016-04" db="EMBL/GenBank/DDBJ databases">
        <authorList>
            <person name="Nguyen H.D."/>
            <person name="Samba Siva P."/>
            <person name="Cullis J."/>
            <person name="Levesque C.A."/>
            <person name="Hambleton S."/>
        </authorList>
    </citation>
    <scope>NUCLEOTIDE SEQUENCE</scope>
    <source>
        <strain evidence="3">DAOMC 236416</strain>
    </source>
</reference>
<gene>
    <name evidence="3" type="ORF">A4X13_0g6547</name>
</gene>
<dbReference type="GO" id="GO:1905897">
    <property type="term" value="P:regulation of response to endoplasmic reticulum stress"/>
    <property type="evidence" value="ECO:0007669"/>
    <property type="project" value="TreeGrafter"/>
</dbReference>
<dbReference type="GO" id="GO:0016020">
    <property type="term" value="C:membrane"/>
    <property type="evidence" value="ECO:0007669"/>
    <property type="project" value="InterPro"/>
</dbReference>
<evidence type="ECO:0000256" key="2">
    <source>
        <dbReference type="SAM" id="Phobius"/>
    </source>
</evidence>
<organism evidence="3 4">
    <name type="scientific">Tilletia indica</name>
    <dbReference type="NCBI Taxonomy" id="43049"/>
    <lineage>
        <taxon>Eukaryota</taxon>
        <taxon>Fungi</taxon>
        <taxon>Dikarya</taxon>
        <taxon>Basidiomycota</taxon>
        <taxon>Ustilaginomycotina</taxon>
        <taxon>Exobasidiomycetes</taxon>
        <taxon>Tilletiales</taxon>
        <taxon>Tilletiaceae</taxon>
        <taxon>Tilletia</taxon>
    </lineage>
</organism>
<feature type="region of interest" description="Disordered" evidence="1">
    <location>
        <begin position="376"/>
        <end position="412"/>
    </location>
</feature>
<evidence type="ECO:0000256" key="1">
    <source>
        <dbReference type="SAM" id="MobiDB-lite"/>
    </source>
</evidence>
<dbReference type="InterPro" id="IPR001193">
    <property type="entry name" value="MBTPS2"/>
</dbReference>
<protein>
    <submittedName>
        <fullName evidence="3">Uncharacterized protein</fullName>
    </submittedName>
</protein>
<sequence>MLELSRHAVTLSTRRFNPYPHKFWVYLGILSARTSSADADSTTGQDSDRSQKKNTRRRRARAVSKFYDAGIGFGIIATLASMSLVILAGFQLIWRVFELEGELENAFLHGNDGGQLSNGGVVGDGGLQPGVVANVLRRRDGDPMLAVPLPLGSSSSSGGAFIPGILPGKADDSSSSPLLTPLIPGITVPLWHIVPMLVALFVCQVIHESGHALAAALSYIPPLSSGLAVMLPCMPSAFVAFPSSALAIFASDIHDGAIGNVVDMNGDNDDLRREDEIGGRILPLAEQLRILAAGVWHNAVSVILFLIAKFFLGGWTPESETATQASLLEPLGLVLDYVFTLSIALAILNMLPLWDFDGEGFVERLALLLMRRRHGGQRDTSSPSNVGPWNGYVGSNTAESGRHGTTGRLGKRYLDEQNGISKRSNESGNSGSAGLQFSWPLSSISLTRSEDEGASVRGRTSHALGRADDADLESGGGSVGRFAMTGSAGTGPTTVSNMTGADGSQSRSDSASTLASPEEEKVLRALRTRMRGVFGLITVAVLGGTVVLEFVLALQ</sequence>
<comment type="caution">
    <text evidence="3">The sequence shown here is derived from an EMBL/GenBank/DDBJ whole genome shotgun (WGS) entry which is preliminary data.</text>
</comment>
<feature type="transmembrane region" description="Helical" evidence="2">
    <location>
        <begin position="182"/>
        <end position="203"/>
    </location>
</feature>
<dbReference type="EMBL" id="LWDF02000640">
    <property type="protein sequence ID" value="KAE8244502.1"/>
    <property type="molecule type" value="Genomic_DNA"/>
</dbReference>
<feature type="region of interest" description="Disordered" evidence="1">
    <location>
        <begin position="37"/>
        <end position="57"/>
    </location>
</feature>
<dbReference type="GO" id="GO:0031293">
    <property type="term" value="P:membrane protein intracellular domain proteolysis"/>
    <property type="evidence" value="ECO:0007669"/>
    <property type="project" value="TreeGrafter"/>
</dbReference>
<proteinExistence type="predicted"/>
<accession>A0A177TUA6</accession>
<feature type="transmembrane region" description="Helical" evidence="2">
    <location>
        <begin position="66"/>
        <end position="94"/>
    </location>
</feature>
<dbReference type="Proteomes" id="UP000077521">
    <property type="component" value="Unassembled WGS sequence"/>
</dbReference>
<name>A0A177TUA6_9BASI</name>
<feature type="region of interest" description="Disordered" evidence="1">
    <location>
        <begin position="448"/>
        <end position="518"/>
    </location>
</feature>
<keyword evidence="2" id="KW-0812">Transmembrane</keyword>
<evidence type="ECO:0000313" key="3">
    <source>
        <dbReference type="EMBL" id="KAE8244502.1"/>
    </source>
</evidence>
<reference evidence="3" key="2">
    <citation type="journal article" date="2019" name="IMA Fungus">
        <title>Genome sequencing and comparison of five Tilletia species to identify candidate genes for the detection of regulated species infecting wheat.</title>
        <authorList>
            <person name="Nguyen H.D.T."/>
            <person name="Sultana T."/>
            <person name="Kesanakurti P."/>
            <person name="Hambleton S."/>
        </authorList>
    </citation>
    <scope>NUCLEOTIDE SEQUENCE</scope>
    <source>
        <strain evidence="3">DAOMC 236416</strain>
    </source>
</reference>
<feature type="transmembrane region" description="Helical" evidence="2">
    <location>
        <begin position="332"/>
        <end position="354"/>
    </location>
</feature>